<dbReference type="Proteomes" id="UP001176021">
    <property type="component" value="Unassembled WGS sequence"/>
</dbReference>
<evidence type="ECO:0000313" key="2">
    <source>
        <dbReference type="Proteomes" id="UP001176021"/>
    </source>
</evidence>
<dbReference type="InterPro" id="IPR036249">
    <property type="entry name" value="Thioredoxin-like_sf"/>
</dbReference>
<gene>
    <name evidence="1" type="ORF">M8H41_07720</name>
</gene>
<dbReference type="RefSeq" id="WP_301999318.1">
    <property type="nucleotide sequence ID" value="NZ_JAMJEV010000005.1"/>
</dbReference>
<dbReference type="SUPFAM" id="SSF52833">
    <property type="entry name" value="Thioredoxin-like"/>
    <property type="match status" value="1"/>
</dbReference>
<accession>A0ABT8QS72</accession>
<sequence length="280" mass="31254">MSYVLFTATGCTRCKIVKSFMKENGISFEEKDMKAEGKEDFKKFYLANRCFITRGQDGIEFPVLTDGEEIRQGIGASIAYLSAGKKLDGFFCVGTLHKEWVDGIHPCSGNLDNAEEFLKVLRYLKGNSMKLQVETSGRNSYILKKILEEGLADKVIMNVVGPATIYSQILGKAVDVEDIQKSMALVAQFPSYQYQTTVTPVIRQGGEAPVISYLTTAEIAETAQFIEEGTGSKKNPYLIRLFKPAESKNELLKSIEPLVSLFPYRTAARAYQVFTDLERT</sequence>
<proteinExistence type="predicted"/>
<protein>
    <recommendedName>
        <fullName evidence="3">Glutaredoxin</fullName>
    </recommendedName>
</protein>
<evidence type="ECO:0008006" key="3">
    <source>
        <dbReference type="Google" id="ProtNLM"/>
    </source>
</evidence>
<dbReference type="Gene3D" id="3.40.30.10">
    <property type="entry name" value="Glutaredoxin"/>
    <property type="match status" value="1"/>
</dbReference>
<comment type="caution">
    <text evidence="1">The sequence shown here is derived from an EMBL/GenBank/DDBJ whole genome shotgun (WGS) entry which is preliminary data.</text>
</comment>
<name>A0ABT8QS72_9FIRM</name>
<keyword evidence="2" id="KW-1185">Reference proteome</keyword>
<evidence type="ECO:0000313" key="1">
    <source>
        <dbReference type="EMBL" id="MDO0822736.1"/>
    </source>
</evidence>
<dbReference type="EMBL" id="JAMJEV010000005">
    <property type="protein sequence ID" value="MDO0822736.1"/>
    <property type="molecule type" value="Genomic_DNA"/>
</dbReference>
<reference evidence="1" key="1">
    <citation type="submission" date="2022-05" db="EMBL/GenBank/DDBJ databases">
        <title>Expanded diversity of anoxic marine methylotrophy in a Black Sea sulfate reducing microorganism.</title>
        <authorList>
            <person name="Fischer P.Q."/>
            <person name="Stams A.J.M."/>
            <person name="Villanueva L."/>
            <person name="Sousa D.Z."/>
        </authorList>
    </citation>
    <scope>NUCLEOTIDE SEQUENCE</scope>
    <source>
        <strain evidence="1">P130</strain>
    </source>
</reference>
<organism evidence="1 2">
    <name type="scientific">Desulfosporosinus nitroreducens</name>
    <dbReference type="NCBI Taxonomy" id="2018668"/>
    <lineage>
        <taxon>Bacteria</taxon>
        <taxon>Bacillati</taxon>
        <taxon>Bacillota</taxon>
        <taxon>Clostridia</taxon>
        <taxon>Eubacteriales</taxon>
        <taxon>Desulfitobacteriaceae</taxon>
        <taxon>Desulfosporosinus</taxon>
    </lineage>
</organism>